<dbReference type="HOGENOM" id="CLU_2765347_0_0_1"/>
<protein>
    <submittedName>
        <fullName evidence="2">Uncharacterized protein</fullName>
    </submittedName>
</protein>
<evidence type="ECO:0000313" key="3">
    <source>
        <dbReference type="Proteomes" id="UP000006038"/>
    </source>
</evidence>
<feature type="chain" id="PRO_5003775527" evidence="1">
    <location>
        <begin position="34"/>
        <end position="70"/>
    </location>
</feature>
<proteinExistence type="predicted"/>
<accession>J3N366</accession>
<dbReference type="Gramene" id="OB10G19640.1">
    <property type="protein sequence ID" value="OB10G19640.1"/>
    <property type="gene ID" value="OB10G19640"/>
</dbReference>
<dbReference type="STRING" id="4533.J3N366"/>
<sequence>MGGGAGGARGGGGACCPRLWFVLVLSATATVLGRHCYDSGLGEGAAGVVRIEPVLVHRGSSQAPSYGGRK</sequence>
<dbReference type="Proteomes" id="UP000006038">
    <property type="component" value="Chromosome 10"/>
</dbReference>
<reference evidence="2" key="1">
    <citation type="journal article" date="2013" name="Nat. Commun.">
        <title>Whole-genome sequencing of Oryza brachyantha reveals mechanisms underlying Oryza genome evolution.</title>
        <authorList>
            <person name="Chen J."/>
            <person name="Huang Q."/>
            <person name="Gao D."/>
            <person name="Wang J."/>
            <person name="Lang Y."/>
            <person name="Liu T."/>
            <person name="Li B."/>
            <person name="Bai Z."/>
            <person name="Luis Goicoechea J."/>
            <person name="Liang C."/>
            <person name="Chen C."/>
            <person name="Zhang W."/>
            <person name="Sun S."/>
            <person name="Liao Y."/>
            <person name="Zhang X."/>
            <person name="Yang L."/>
            <person name="Song C."/>
            <person name="Wang M."/>
            <person name="Shi J."/>
            <person name="Liu G."/>
            <person name="Liu J."/>
            <person name="Zhou H."/>
            <person name="Zhou W."/>
            <person name="Yu Q."/>
            <person name="An N."/>
            <person name="Chen Y."/>
            <person name="Cai Q."/>
            <person name="Wang B."/>
            <person name="Liu B."/>
            <person name="Min J."/>
            <person name="Huang Y."/>
            <person name="Wu H."/>
            <person name="Li Z."/>
            <person name="Zhang Y."/>
            <person name="Yin Y."/>
            <person name="Song W."/>
            <person name="Jiang J."/>
            <person name="Jackson S.A."/>
            <person name="Wing R.A."/>
            <person name="Wang J."/>
            <person name="Chen M."/>
        </authorList>
    </citation>
    <scope>NUCLEOTIDE SEQUENCE [LARGE SCALE GENOMIC DNA]</scope>
    <source>
        <strain evidence="2">cv. IRGC 101232</strain>
    </source>
</reference>
<name>J3N366_ORYBR</name>
<feature type="signal peptide" evidence="1">
    <location>
        <begin position="1"/>
        <end position="33"/>
    </location>
</feature>
<dbReference type="AlphaFoldDB" id="J3N366"/>
<reference evidence="2" key="2">
    <citation type="submission" date="2013-04" db="UniProtKB">
        <authorList>
            <consortium name="EnsemblPlants"/>
        </authorList>
    </citation>
    <scope>IDENTIFICATION</scope>
</reference>
<organism evidence="2">
    <name type="scientific">Oryza brachyantha</name>
    <name type="common">malo sina</name>
    <dbReference type="NCBI Taxonomy" id="4533"/>
    <lineage>
        <taxon>Eukaryota</taxon>
        <taxon>Viridiplantae</taxon>
        <taxon>Streptophyta</taxon>
        <taxon>Embryophyta</taxon>
        <taxon>Tracheophyta</taxon>
        <taxon>Spermatophyta</taxon>
        <taxon>Magnoliopsida</taxon>
        <taxon>Liliopsida</taxon>
        <taxon>Poales</taxon>
        <taxon>Poaceae</taxon>
        <taxon>BOP clade</taxon>
        <taxon>Oryzoideae</taxon>
        <taxon>Oryzeae</taxon>
        <taxon>Oryzinae</taxon>
        <taxon>Oryza</taxon>
    </lineage>
</organism>
<keyword evidence="3" id="KW-1185">Reference proteome</keyword>
<evidence type="ECO:0000256" key="1">
    <source>
        <dbReference type="SAM" id="SignalP"/>
    </source>
</evidence>
<evidence type="ECO:0000313" key="2">
    <source>
        <dbReference type="EnsemblPlants" id="OB10G19640.1"/>
    </source>
</evidence>
<dbReference type="EnsemblPlants" id="OB10G19640.1">
    <property type="protein sequence ID" value="OB10G19640.1"/>
    <property type="gene ID" value="OB10G19640"/>
</dbReference>
<keyword evidence="1" id="KW-0732">Signal</keyword>